<dbReference type="OrthoDB" id="10255522at2759"/>
<evidence type="ECO:0000313" key="2">
    <source>
        <dbReference type="EMBL" id="KAF3841572.1"/>
    </source>
</evidence>
<organism evidence="2 3">
    <name type="scientific">Dissostichus mawsoni</name>
    <name type="common">Antarctic cod</name>
    <dbReference type="NCBI Taxonomy" id="36200"/>
    <lineage>
        <taxon>Eukaryota</taxon>
        <taxon>Metazoa</taxon>
        <taxon>Chordata</taxon>
        <taxon>Craniata</taxon>
        <taxon>Vertebrata</taxon>
        <taxon>Euteleostomi</taxon>
        <taxon>Actinopterygii</taxon>
        <taxon>Neopterygii</taxon>
        <taxon>Teleostei</taxon>
        <taxon>Neoteleostei</taxon>
        <taxon>Acanthomorphata</taxon>
        <taxon>Eupercaria</taxon>
        <taxon>Perciformes</taxon>
        <taxon>Notothenioidei</taxon>
        <taxon>Nototheniidae</taxon>
        <taxon>Dissostichus</taxon>
    </lineage>
</organism>
<keyword evidence="1" id="KW-0175">Coiled coil</keyword>
<comment type="caution">
    <text evidence="2">The sequence shown here is derived from an EMBL/GenBank/DDBJ whole genome shotgun (WGS) entry which is preliminary data.</text>
</comment>
<evidence type="ECO:0000256" key="1">
    <source>
        <dbReference type="SAM" id="Coils"/>
    </source>
</evidence>
<dbReference type="AlphaFoldDB" id="A0A7J5XWV5"/>
<sequence>MSDLKTRDLLLNTIKSMEILREKLHQLSERMRNGKSTETRGLVGKDNLLELKAKLKKEREDLDRESEVMNKEKLDFD</sequence>
<accession>A0A7J5XWV5</accession>
<feature type="coiled-coil region" evidence="1">
    <location>
        <begin position="17"/>
        <end position="75"/>
    </location>
</feature>
<reference evidence="2 3" key="1">
    <citation type="submission" date="2020-03" db="EMBL/GenBank/DDBJ databases">
        <title>Dissostichus mawsoni Genome sequencing and assembly.</title>
        <authorList>
            <person name="Park H."/>
        </authorList>
    </citation>
    <scope>NUCLEOTIDE SEQUENCE [LARGE SCALE GENOMIC DNA]</scope>
    <source>
        <strain evidence="2">DM0001</strain>
        <tissue evidence="2">Muscle</tissue>
    </source>
</reference>
<proteinExistence type="predicted"/>
<evidence type="ECO:0000313" key="3">
    <source>
        <dbReference type="Proteomes" id="UP000518266"/>
    </source>
</evidence>
<keyword evidence="3" id="KW-1185">Reference proteome</keyword>
<protein>
    <submittedName>
        <fullName evidence="2">Uncharacterized protein</fullName>
    </submittedName>
</protein>
<gene>
    <name evidence="2" type="ORF">F7725_007434</name>
</gene>
<dbReference type="EMBL" id="JAAKFY010000020">
    <property type="protein sequence ID" value="KAF3841572.1"/>
    <property type="molecule type" value="Genomic_DNA"/>
</dbReference>
<name>A0A7J5XWV5_DISMA</name>
<dbReference type="Proteomes" id="UP000518266">
    <property type="component" value="Unassembled WGS sequence"/>
</dbReference>